<proteinExistence type="predicted"/>
<gene>
    <name evidence="2" type="ORF">IC227_01220</name>
</gene>
<dbReference type="Pfam" id="PF20622">
    <property type="entry name" value="Big_15"/>
    <property type="match status" value="1"/>
</dbReference>
<dbReference type="AlphaFoldDB" id="A0A931ASZ3"/>
<comment type="caution">
    <text evidence="2">The sequence shown here is derived from an EMBL/GenBank/DDBJ whole genome shotgun (WGS) entry which is preliminary data.</text>
</comment>
<keyword evidence="3" id="KW-1185">Reference proteome</keyword>
<dbReference type="InterPro" id="IPR046746">
    <property type="entry name" value="Big_15"/>
</dbReference>
<accession>A0A931ASZ3</accession>
<dbReference type="Proteomes" id="UP000637757">
    <property type="component" value="Unassembled WGS sequence"/>
</dbReference>
<feature type="domain" description="Bacterial Ig" evidence="1">
    <location>
        <begin position="2"/>
        <end position="66"/>
    </location>
</feature>
<name>A0A931ASZ3_9ENTE</name>
<reference evidence="2" key="1">
    <citation type="submission" date="2020-09" db="EMBL/GenBank/DDBJ databases">
        <title>Genomic insights into the novelty and pathogenicity of a unique biofilm-forming Enterococcus sp. bacteria (Enterococcus lacertideformus) identified in reptiles.</title>
        <authorList>
            <person name="Agius J.E."/>
            <person name="Phalen D.N."/>
            <person name="Rose K."/>
            <person name="Eden J.-S."/>
        </authorList>
    </citation>
    <scope>NUCLEOTIDE SEQUENCE</scope>
    <source>
        <strain evidence="2">PHRS 0518</strain>
    </source>
</reference>
<evidence type="ECO:0000259" key="1">
    <source>
        <dbReference type="Pfam" id="PF20622"/>
    </source>
</evidence>
<evidence type="ECO:0000313" key="3">
    <source>
        <dbReference type="Proteomes" id="UP000637757"/>
    </source>
</evidence>
<evidence type="ECO:0000313" key="2">
    <source>
        <dbReference type="EMBL" id="MBF8807277.1"/>
    </source>
</evidence>
<protein>
    <recommendedName>
        <fullName evidence="1">Bacterial Ig domain-containing protein</fullName>
    </recommendedName>
</protein>
<sequence>MTANDYILGQATINGEFDSEHADTVKLIVNGNYRQVKPVDSDGKYSIYALDYITSVDDEAYIAEYKDGSEL</sequence>
<dbReference type="EMBL" id="JADAKE010000004">
    <property type="protein sequence ID" value="MBF8807277.1"/>
    <property type="molecule type" value="Genomic_DNA"/>
</dbReference>
<organism evidence="2 3">
    <name type="scientific">Enterococcus lacertideformus</name>
    <dbReference type="NCBI Taxonomy" id="2771493"/>
    <lineage>
        <taxon>Bacteria</taxon>
        <taxon>Bacillati</taxon>
        <taxon>Bacillota</taxon>
        <taxon>Bacilli</taxon>
        <taxon>Lactobacillales</taxon>
        <taxon>Enterococcaceae</taxon>
        <taxon>Enterococcus</taxon>
    </lineage>
</organism>